<keyword evidence="7" id="KW-1133">Transmembrane helix</keyword>
<feature type="transmembrane region" description="Helical" evidence="7">
    <location>
        <begin position="1145"/>
        <end position="1165"/>
    </location>
</feature>
<feature type="compositionally biased region" description="Low complexity" evidence="6">
    <location>
        <begin position="883"/>
        <end position="894"/>
    </location>
</feature>
<evidence type="ECO:0000256" key="5">
    <source>
        <dbReference type="PROSITE-ProRule" id="PRU00175"/>
    </source>
</evidence>
<name>A0A7E6EK34_9MOLL</name>
<accession>A0A7E6EK34</accession>
<dbReference type="InterPro" id="IPR001394">
    <property type="entry name" value="Peptidase_C19_UCH"/>
</dbReference>
<feature type="domain" description="USP" evidence="9">
    <location>
        <begin position="89"/>
        <end position="1379"/>
    </location>
</feature>
<dbReference type="InterPro" id="IPR028889">
    <property type="entry name" value="USP"/>
</dbReference>
<sequence>MPAVVMDIEVPSCSRKQVTDDVIENVHISSQNLLFDVNLDSAENSDIFNEMPSLDQEASKSDFELLPSIGPLHRNPKDIESPSASNGCCGFYNLGNTCFMNAGLQCLFCNMHLVKYFHEQFVFDDLTKDTLTGKFCQLVRKVWSGHFSLIHPLDFKNTLGMYYPQFQDFRQHDCQEFVTLLLDNLHESLNNVCCNNRNIFQNPLPTSDFVKPQGYPLVDDAVTSSVVALSSFSSTVPSSCQSTAEGTKVLSSGLQLQNQNNSHVSSSQIDIHRTTECNSLSKNPTKLSMGNTIIYQNCNSSLKKPFHFTENQLYTESNNTNSASLTINHSNTSHEQELVASSCSTEVTSVCSELSTDKGKAQISSLRNFERSPNKDTNKMLTVESRVSSSTQPLRCAANSSSEEATVINRRAINFASNNQSLMQPCSQPTAVQFNDQSFVDSTNVNGESTTTLALGLKCLPSLEDFYAKETKTLNTNMLASESEEQIKTDSEKFIKSDNRIRGNPENCDNNIEQIIGAEAAKAELAPGIEKLKDINIRLDKKTRCHQNYPCTSGLPYEDWSNINNIKRIKIESDVDEKNMKRQALQKFNLEQSTLRSDEVMTTPSCSVTLEDDDEEEEEEERDEDDEEEEAMSGGEESVIERQDSEWLEEKQASKHQSSNEINRNLPLAEHCRLKEGLTAADVDAANLSWESHLVKNNSIVVSTFHGQFKNTVICSECCHVSVTYEPFMYLSVPIPHAMERQLCVIFITQTRTIPPIRYLLKLHKNDNIYKAKTELRKTAGQQNCDIIMVEVVNNYISRVLDDNILLRFVNDSARKIYAFQMAVPPNSLDSSPSDNLGKLPTVNSSLATKESIATKQTSSSKSPDIFSNMDTFCPSNCSPQKTTSMSTTVSDVTPQSNDSNLPLLSQPSLDPVLTPLSQSTLTTSMSTSAFPDSIVTDDAHVCDSSSVTTQSKTNDPDPDSMQTDQIWDWSLTTDNSKRPAIPMSWESAPSANLSSIAEHWRSCAICLEELLDTSLMVHTSCSGTFCHSCLEMSLKHHSVFSYTCPVCLAFVNPSVEFVPLADPDSKRLRTRILAVPLTFRCLSKSNPEQQQLIGHPHILYLPNNISGGTLYNCVDQIVHTALQYTIAFTMEEVCTTSVCRFLHLFLYFILTFINIFFSFSCFIFKGLQCSRCPSVNQCVGCVVQRTGQVTLQPGDHLTITFVTVPAEQGQLLEQSVIDHESMENLRPNTPMSLYDCFTAFMQSETLDEHNPWYCPNCSKNCRAKKTMTVWRYPDNLIIYLKRFVFHELTSTKIDNLVTFPLEDLDLSQFTSGPHTKNLLYDLHSFVCHFGGSNSGHYTCYSKHPIENNWYYYNDENVSQHMPRDDHLSSAYVLFYVRQDTNISFKIPDKSSYHFIDSVSHSPSSLTETTQNIEKNESRTQSMALVLYQPQPMRADSALYELPKEVPKDKDTSLSPTHTEKTPTEQTEPDSTYDFYS</sequence>
<evidence type="ECO:0000256" key="2">
    <source>
        <dbReference type="ARBA" id="ARBA00012759"/>
    </source>
</evidence>
<keyword evidence="4" id="KW-0862">Zinc</keyword>
<feature type="region of interest" description="Disordered" evidence="6">
    <location>
        <begin position="595"/>
        <end position="660"/>
    </location>
</feature>
<keyword evidence="3 5" id="KW-0863">Zinc-finger</keyword>
<dbReference type="PROSITE" id="PS50235">
    <property type="entry name" value="USP_3"/>
    <property type="match status" value="1"/>
</dbReference>
<dbReference type="GO" id="GO:0004843">
    <property type="term" value="F:cysteine-type deubiquitinase activity"/>
    <property type="evidence" value="ECO:0007669"/>
    <property type="project" value="UniProtKB-EC"/>
</dbReference>
<comment type="catalytic activity">
    <reaction evidence="1">
        <text>Thiol-dependent hydrolysis of ester, thioester, amide, peptide and isopeptide bonds formed by the C-terminal Gly of ubiquitin (a 76-residue protein attached to proteins as an intracellular targeting signal).</text>
        <dbReference type="EC" id="3.4.19.12"/>
    </reaction>
</comment>
<dbReference type="GO" id="GO:0008270">
    <property type="term" value="F:zinc ion binding"/>
    <property type="evidence" value="ECO:0007669"/>
    <property type="project" value="UniProtKB-KW"/>
</dbReference>
<dbReference type="SUPFAM" id="SSF54001">
    <property type="entry name" value="Cysteine proteinases"/>
    <property type="match status" value="2"/>
</dbReference>
<dbReference type="PROSITE" id="PS00972">
    <property type="entry name" value="USP_1"/>
    <property type="match status" value="1"/>
</dbReference>
<dbReference type="Pfam" id="PF00443">
    <property type="entry name" value="UCH"/>
    <property type="match status" value="2"/>
</dbReference>
<feature type="compositionally biased region" description="Basic and acidic residues" evidence="6">
    <location>
        <begin position="639"/>
        <end position="653"/>
    </location>
</feature>
<evidence type="ECO:0000259" key="8">
    <source>
        <dbReference type="PROSITE" id="PS50089"/>
    </source>
</evidence>
<evidence type="ECO:0000256" key="7">
    <source>
        <dbReference type="SAM" id="Phobius"/>
    </source>
</evidence>
<dbReference type="SUPFAM" id="SSF57850">
    <property type="entry name" value="RING/U-box"/>
    <property type="match status" value="1"/>
</dbReference>
<evidence type="ECO:0000256" key="3">
    <source>
        <dbReference type="ARBA" id="ARBA00022771"/>
    </source>
</evidence>
<feature type="domain" description="RING-type" evidence="8">
    <location>
        <begin position="1004"/>
        <end position="1048"/>
    </location>
</feature>
<dbReference type="PROSITE" id="PS50089">
    <property type="entry name" value="ZF_RING_2"/>
    <property type="match status" value="1"/>
</dbReference>
<dbReference type="PANTHER" id="PTHR21646:SF35">
    <property type="match status" value="1"/>
</dbReference>
<evidence type="ECO:0000259" key="9">
    <source>
        <dbReference type="PROSITE" id="PS50235"/>
    </source>
</evidence>
<dbReference type="PROSITE" id="PS00973">
    <property type="entry name" value="USP_2"/>
    <property type="match status" value="1"/>
</dbReference>
<protein>
    <recommendedName>
        <fullName evidence="2">ubiquitinyl hydrolase 1</fullName>
        <ecNumber evidence="2">3.4.19.12</ecNumber>
    </recommendedName>
</protein>
<evidence type="ECO:0000256" key="1">
    <source>
        <dbReference type="ARBA" id="ARBA00000707"/>
    </source>
</evidence>
<keyword evidence="7" id="KW-0472">Membrane</keyword>
<dbReference type="PANTHER" id="PTHR21646">
    <property type="entry name" value="UBIQUITIN CARBOXYL-TERMINAL HYDROLASE"/>
    <property type="match status" value="1"/>
</dbReference>
<dbReference type="GO" id="GO:0016579">
    <property type="term" value="P:protein deubiquitination"/>
    <property type="evidence" value="ECO:0007669"/>
    <property type="project" value="InterPro"/>
</dbReference>
<dbReference type="InterPro" id="IPR038765">
    <property type="entry name" value="Papain-like_cys_pep_sf"/>
</dbReference>
<feature type="compositionally biased region" description="Basic and acidic residues" evidence="6">
    <location>
        <begin position="1442"/>
        <end position="1463"/>
    </location>
</feature>
<evidence type="ECO:0000256" key="4">
    <source>
        <dbReference type="ARBA" id="ARBA00022833"/>
    </source>
</evidence>
<dbReference type="Proteomes" id="UP000515154">
    <property type="component" value="Unplaced"/>
</dbReference>
<feature type="compositionally biased region" description="Acidic residues" evidence="6">
    <location>
        <begin position="610"/>
        <end position="631"/>
    </location>
</feature>
<keyword evidence="3 5" id="KW-0479">Metal-binding</keyword>
<keyword evidence="7" id="KW-0812">Transmembrane</keyword>
<dbReference type="InterPro" id="IPR001841">
    <property type="entry name" value="Znf_RING"/>
</dbReference>
<feature type="compositionally biased region" description="Polar residues" evidence="6">
    <location>
        <begin position="595"/>
        <end position="608"/>
    </location>
</feature>
<evidence type="ECO:0000256" key="6">
    <source>
        <dbReference type="SAM" id="MobiDB-lite"/>
    </source>
</evidence>
<keyword evidence="10" id="KW-1185">Reference proteome</keyword>
<reference evidence="11" key="1">
    <citation type="submission" date="2025-08" db="UniProtKB">
        <authorList>
            <consortium name="RefSeq"/>
        </authorList>
    </citation>
    <scope>IDENTIFICATION</scope>
</reference>
<dbReference type="Gene3D" id="3.30.40.10">
    <property type="entry name" value="Zinc/RING finger domain, C3HC4 (zinc finger)"/>
    <property type="match status" value="1"/>
</dbReference>
<gene>
    <name evidence="11" type="primary">LOC115230714</name>
</gene>
<feature type="compositionally biased region" description="Polar residues" evidence="6">
    <location>
        <begin position="895"/>
        <end position="909"/>
    </location>
</feature>
<evidence type="ECO:0000313" key="11">
    <source>
        <dbReference type="RefSeq" id="XP_036355669.1"/>
    </source>
</evidence>
<evidence type="ECO:0000313" key="10">
    <source>
        <dbReference type="Proteomes" id="UP000515154"/>
    </source>
</evidence>
<dbReference type="CDD" id="cd02674">
    <property type="entry name" value="Peptidase_C19R"/>
    <property type="match status" value="1"/>
</dbReference>
<feature type="region of interest" description="Disordered" evidence="6">
    <location>
        <begin position="1436"/>
        <end position="1477"/>
    </location>
</feature>
<dbReference type="RefSeq" id="XP_036355669.1">
    <property type="nucleotide sequence ID" value="XM_036499776.1"/>
</dbReference>
<dbReference type="InterPro" id="IPR013083">
    <property type="entry name" value="Znf_RING/FYVE/PHD"/>
</dbReference>
<feature type="region of interest" description="Disordered" evidence="6">
    <location>
        <begin position="878"/>
        <end position="911"/>
    </location>
</feature>
<dbReference type="InterPro" id="IPR050185">
    <property type="entry name" value="Ub_carboxyl-term_hydrolase"/>
</dbReference>
<dbReference type="Gene3D" id="3.90.70.10">
    <property type="entry name" value="Cysteine proteinases"/>
    <property type="match status" value="3"/>
</dbReference>
<dbReference type="EC" id="3.4.19.12" evidence="2"/>
<proteinExistence type="predicted"/>
<organism evidence="10 11">
    <name type="scientific">Octopus sinensis</name>
    <name type="common">East Asian common octopus</name>
    <dbReference type="NCBI Taxonomy" id="2607531"/>
    <lineage>
        <taxon>Eukaryota</taxon>
        <taxon>Metazoa</taxon>
        <taxon>Spiralia</taxon>
        <taxon>Lophotrochozoa</taxon>
        <taxon>Mollusca</taxon>
        <taxon>Cephalopoda</taxon>
        <taxon>Coleoidea</taxon>
        <taxon>Octopodiformes</taxon>
        <taxon>Octopoda</taxon>
        <taxon>Incirrata</taxon>
        <taxon>Octopodidae</taxon>
        <taxon>Octopus</taxon>
    </lineage>
</organism>
<dbReference type="InterPro" id="IPR018200">
    <property type="entry name" value="USP_CS"/>
</dbReference>